<dbReference type="Pfam" id="PF02224">
    <property type="entry name" value="Cytidylate_kin"/>
    <property type="match status" value="1"/>
</dbReference>
<evidence type="ECO:0000256" key="6">
    <source>
        <dbReference type="ARBA" id="ARBA00047615"/>
    </source>
</evidence>
<evidence type="ECO:0000256" key="4">
    <source>
        <dbReference type="ARBA" id="ARBA00022777"/>
    </source>
</evidence>
<dbReference type="PROSITE" id="PS51462">
    <property type="entry name" value="NUDIX"/>
    <property type="match status" value="1"/>
</dbReference>
<dbReference type="OrthoDB" id="2491523at2759"/>
<dbReference type="SUPFAM" id="SSF55811">
    <property type="entry name" value="Nudix"/>
    <property type="match status" value="1"/>
</dbReference>
<comment type="caution">
    <text evidence="10">The sequence shown here is derived from an EMBL/GenBank/DDBJ whole genome shotgun (WGS) entry which is preliminary data.</text>
</comment>
<dbReference type="InterPro" id="IPR027417">
    <property type="entry name" value="P-loop_NTPase"/>
</dbReference>
<dbReference type="InterPro" id="IPR000086">
    <property type="entry name" value="NUDIX_hydrolase_dom"/>
</dbReference>
<comment type="catalytic activity">
    <reaction evidence="6">
        <text>dCMP + ATP = dCDP + ADP</text>
        <dbReference type="Rhea" id="RHEA:25094"/>
        <dbReference type="ChEBI" id="CHEBI:30616"/>
        <dbReference type="ChEBI" id="CHEBI:57566"/>
        <dbReference type="ChEBI" id="CHEBI:58593"/>
        <dbReference type="ChEBI" id="CHEBI:456216"/>
        <dbReference type="EC" id="2.7.4.25"/>
    </reaction>
</comment>
<keyword evidence="2" id="KW-0808">Transferase</keyword>
<evidence type="ECO:0000256" key="7">
    <source>
        <dbReference type="ARBA" id="ARBA00048478"/>
    </source>
</evidence>
<dbReference type="SUPFAM" id="SSF52540">
    <property type="entry name" value="P-loop containing nucleoside triphosphate hydrolases"/>
    <property type="match status" value="1"/>
</dbReference>
<reference evidence="10 11" key="1">
    <citation type="submission" date="2018-06" db="EMBL/GenBank/DDBJ databases">
        <title>Comparative genomics reveals the genomic features of Rhizophagus irregularis, R. cerebriforme, R. diaphanum and Gigaspora rosea, and their symbiotic lifestyle signature.</title>
        <authorList>
            <person name="Morin E."/>
            <person name="San Clemente H."/>
            <person name="Chen E.C.H."/>
            <person name="De La Providencia I."/>
            <person name="Hainaut M."/>
            <person name="Kuo A."/>
            <person name="Kohler A."/>
            <person name="Murat C."/>
            <person name="Tang N."/>
            <person name="Roy S."/>
            <person name="Loubradou J."/>
            <person name="Henrissat B."/>
            <person name="Grigoriev I.V."/>
            <person name="Corradi N."/>
            <person name="Roux C."/>
            <person name="Martin F.M."/>
        </authorList>
    </citation>
    <scope>NUCLEOTIDE SEQUENCE [LARGE SCALE GENOMIC DNA]</scope>
    <source>
        <strain evidence="10 11">DAOM 194757</strain>
    </source>
</reference>
<dbReference type="AlphaFoldDB" id="A0A397TSU6"/>
<evidence type="ECO:0000259" key="9">
    <source>
        <dbReference type="PROSITE" id="PS51462"/>
    </source>
</evidence>
<keyword evidence="4" id="KW-0418">Kinase</keyword>
<keyword evidence="3" id="KW-0547">Nucleotide-binding</keyword>
<dbReference type="InterPro" id="IPR015797">
    <property type="entry name" value="NUDIX_hydrolase-like_dom_sf"/>
</dbReference>
<dbReference type="Gene3D" id="3.90.79.10">
    <property type="entry name" value="Nucleoside Triphosphate Pyrophosphohydrolase"/>
    <property type="match status" value="1"/>
</dbReference>
<protein>
    <recommendedName>
        <fullName evidence="1">(d)CMP kinase</fullName>
        <ecNumber evidence="1">2.7.4.25</ecNumber>
    </recommendedName>
</protein>
<sequence length="558" mass="66092">MCDPASEIAKVPEIRSIINEIIQTITKKKGFVVVGRDATTKILPDAEIKLVFDAEIIENVLSDILKRDFDVYDLVMEAKKVATIINTSNLSIEQVLAKILRHVYWYNFSNNNLLHPGAKRRAIENGSGNSQEESSIRSNIEPTVEELIEYENWQITNYVSDKAFIHVFSDLEKRYEFISNLLEFNQKYLENYEHIERNVLPRNRQDDLFRDAQNWRKNILNGPKRGAKFQISRLEELLKDLENEIDDFMKKIMKKILNKKIIMNNKFIINQNYYYILFCIYLVIIDQIEFFNQQFKNQQLELLIFHMNNNEVLQEMNNWEYAMKNDECGELIDNFKYIYNQNRYVRMSDTIRDDNLYFSDNELMMDDNSNDEKNIYLNKRNNPTKDFYSKYQVPGGGKKNNKSYDQCAKRETKEETDVEIYELDLVTIHQGFRVFSDDKECMFKCAIYFALIGNQIPKQVEASNNDEWFSVELKNLGKYDLMDSLKEFKSVIVEKINSKFRSIKSKDHKKKDNNKKRKLNQIYESDNHSIALSEDEIEISKVHSEEEIFNEISKLVDN</sequence>
<dbReference type="CDD" id="cd02883">
    <property type="entry name" value="NUDIX_Hydrolase"/>
    <property type="match status" value="1"/>
</dbReference>
<dbReference type="InterPro" id="IPR011994">
    <property type="entry name" value="Cytidylate_kinase_dom"/>
</dbReference>
<name>A0A397TSU6_9GLOM</name>
<keyword evidence="11" id="KW-1185">Reference proteome</keyword>
<dbReference type="GO" id="GO:0006139">
    <property type="term" value="P:nucleobase-containing compound metabolic process"/>
    <property type="evidence" value="ECO:0007669"/>
    <property type="project" value="InterPro"/>
</dbReference>
<evidence type="ECO:0000313" key="10">
    <source>
        <dbReference type="EMBL" id="RIB00854.1"/>
    </source>
</evidence>
<evidence type="ECO:0000256" key="5">
    <source>
        <dbReference type="ARBA" id="ARBA00022840"/>
    </source>
</evidence>
<evidence type="ECO:0000256" key="8">
    <source>
        <dbReference type="SAM" id="Coils"/>
    </source>
</evidence>
<dbReference type="Pfam" id="PF00293">
    <property type="entry name" value="NUDIX"/>
    <property type="match status" value="1"/>
</dbReference>
<evidence type="ECO:0000256" key="2">
    <source>
        <dbReference type="ARBA" id="ARBA00022679"/>
    </source>
</evidence>
<dbReference type="Gene3D" id="3.40.50.300">
    <property type="entry name" value="P-loop containing nucleotide triphosphate hydrolases"/>
    <property type="match status" value="1"/>
</dbReference>
<evidence type="ECO:0000313" key="11">
    <source>
        <dbReference type="Proteomes" id="UP000266673"/>
    </source>
</evidence>
<dbReference type="EMBL" id="QKWP01003538">
    <property type="protein sequence ID" value="RIB00854.1"/>
    <property type="molecule type" value="Genomic_DNA"/>
</dbReference>
<proteinExistence type="predicted"/>
<dbReference type="GO" id="GO:0005524">
    <property type="term" value="F:ATP binding"/>
    <property type="evidence" value="ECO:0007669"/>
    <property type="project" value="UniProtKB-KW"/>
</dbReference>
<evidence type="ECO:0000256" key="3">
    <source>
        <dbReference type="ARBA" id="ARBA00022741"/>
    </source>
</evidence>
<keyword evidence="5" id="KW-0067">ATP-binding</keyword>
<dbReference type="Proteomes" id="UP000266673">
    <property type="component" value="Unassembled WGS sequence"/>
</dbReference>
<organism evidence="10 11">
    <name type="scientific">Gigaspora rosea</name>
    <dbReference type="NCBI Taxonomy" id="44941"/>
    <lineage>
        <taxon>Eukaryota</taxon>
        <taxon>Fungi</taxon>
        <taxon>Fungi incertae sedis</taxon>
        <taxon>Mucoromycota</taxon>
        <taxon>Glomeromycotina</taxon>
        <taxon>Glomeromycetes</taxon>
        <taxon>Diversisporales</taxon>
        <taxon>Gigasporaceae</taxon>
        <taxon>Gigaspora</taxon>
    </lineage>
</organism>
<comment type="catalytic activity">
    <reaction evidence="7">
        <text>CMP + ATP = CDP + ADP</text>
        <dbReference type="Rhea" id="RHEA:11600"/>
        <dbReference type="ChEBI" id="CHEBI:30616"/>
        <dbReference type="ChEBI" id="CHEBI:58069"/>
        <dbReference type="ChEBI" id="CHEBI:60377"/>
        <dbReference type="ChEBI" id="CHEBI:456216"/>
        <dbReference type="EC" id="2.7.4.25"/>
    </reaction>
</comment>
<evidence type="ECO:0000256" key="1">
    <source>
        <dbReference type="ARBA" id="ARBA00012906"/>
    </source>
</evidence>
<dbReference type="GO" id="GO:0036431">
    <property type="term" value="F:dCMP kinase activity"/>
    <property type="evidence" value="ECO:0007669"/>
    <property type="project" value="InterPro"/>
</dbReference>
<keyword evidence="8" id="KW-0175">Coiled coil</keyword>
<dbReference type="EC" id="2.7.4.25" evidence="1"/>
<feature type="domain" description="Nudix hydrolase" evidence="9">
    <location>
        <begin position="355"/>
        <end position="495"/>
    </location>
</feature>
<accession>A0A397TSU6</accession>
<gene>
    <name evidence="10" type="ORF">C2G38_2232701</name>
</gene>
<feature type="coiled-coil region" evidence="8">
    <location>
        <begin position="224"/>
        <end position="258"/>
    </location>
</feature>